<proteinExistence type="inferred from homology"/>
<dbReference type="NCBIfam" id="TIGR00115">
    <property type="entry name" value="tig"/>
    <property type="match status" value="1"/>
</dbReference>
<dbReference type="GO" id="GO:0003755">
    <property type="term" value="F:peptidyl-prolyl cis-trans isomerase activity"/>
    <property type="evidence" value="ECO:0007669"/>
    <property type="project" value="UniProtKB-EC"/>
</dbReference>
<dbReference type="PIRSF" id="PIRSF003095">
    <property type="entry name" value="Trigger_factor"/>
    <property type="match status" value="1"/>
</dbReference>
<keyword evidence="7 10" id="KW-0413">Isomerase</keyword>
<evidence type="ECO:0000256" key="5">
    <source>
        <dbReference type="ARBA" id="ARBA00023110"/>
    </source>
</evidence>
<evidence type="ECO:0000313" key="14">
    <source>
        <dbReference type="EMBL" id="MCZ0960789.1"/>
    </source>
</evidence>
<evidence type="ECO:0000313" key="15">
    <source>
        <dbReference type="Proteomes" id="UP001149822"/>
    </source>
</evidence>
<dbReference type="InterPro" id="IPR037041">
    <property type="entry name" value="Trigger_fac_C_sf"/>
</dbReference>
<evidence type="ECO:0000256" key="6">
    <source>
        <dbReference type="ARBA" id="ARBA00023186"/>
    </source>
</evidence>
<comment type="catalytic activity">
    <reaction evidence="1 10 11">
        <text>[protein]-peptidylproline (omega=180) = [protein]-peptidylproline (omega=0)</text>
        <dbReference type="Rhea" id="RHEA:16237"/>
        <dbReference type="Rhea" id="RHEA-COMP:10747"/>
        <dbReference type="Rhea" id="RHEA-COMP:10748"/>
        <dbReference type="ChEBI" id="CHEBI:83833"/>
        <dbReference type="ChEBI" id="CHEBI:83834"/>
        <dbReference type="EC" id="5.2.1.8"/>
    </reaction>
</comment>
<comment type="caution">
    <text evidence="14">The sequence shown here is derived from an EMBL/GenBank/DDBJ whole genome shotgun (WGS) entry which is preliminary data.</text>
</comment>
<keyword evidence="10" id="KW-0963">Cytoplasm</keyword>
<dbReference type="PANTHER" id="PTHR30560">
    <property type="entry name" value="TRIGGER FACTOR CHAPERONE AND PEPTIDYL-PROLYL CIS/TRANS ISOMERASE"/>
    <property type="match status" value="1"/>
</dbReference>
<evidence type="ECO:0000256" key="4">
    <source>
        <dbReference type="ARBA" id="ARBA00016902"/>
    </source>
</evidence>
<dbReference type="InterPro" id="IPR008880">
    <property type="entry name" value="Trigger_fac_C"/>
</dbReference>
<dbReference type="Pfam" id="PF05698">
    <property type="entry name" value="Trigger_C"/>
    <property type="match status" value="1"/>
</dbReference>
<protein>
    <recommendedName>
        <fullName evidence="4 10">Trigger factor</fullName>
        <shortName evidence="10">TF</shortName>
        <ecNumber evidence="3 10">5.2.1.8</ecNumber>
    </recommendedName>
    <alternativeName>
        <fullName evidence="9 10">PPIase</fullName>
    </alternativeName>
</protein>
<dbReference type="RefSeq" id="WP_268940899.1">
    <property type="nucleotide sequence ID" value="NZ_JAPTYD010000003.1"/>
</dbReference>
<evidence type="ECO:0000256" key="7">
    <source>
        <dbReference type="ARBA" id="ARBA00023235"/>
    </source>
</evidence>
<dbReference type="PROSITE" id="PS50059">
    <property type="entry name" value="FKBP_PPIASE"/>
    <property type="match status" value="1"/>
</dbReference>
<dbReference type="EC" id="5.2.1.8" evidence="3 10"/>
<dbReference type="SUPFAM" id="SSF54534">
    <property type="entry name" value="FKBP-like"/>
    <property type="match status" value="1"/>
</dbReference>
<comment type="domain">
    <text evidence="10">Consists of 3 domains; the N-terminus binds the ribosome, the middle domain has PPIase activity, while the C-terminus has intrinsic chaperone activity on its own.</text>
</comment>
<name>A0ABT4J1K1_9RHOB</name>
<reference evidence="14" key="1">
    <citation type="submission" date="2022-12" db="EMBL/GenBank/DDBJ databases">
        <title>Paracoccus sp. EF6 isolated from a lake water.</title>
        <authorList>
            <person name="Liu H."/>
        </authorList>
    </citation>
    <scope>NUCLEOTIDE SEQUENCE</scope>
    <source>
        <strain evidence="14">EF6</strain>
    </source>
</reference>
<dbReference type="SUPFAM" id="SSF102735">
    <property type="entry name" value="Trigger factor ribosome-binding domain"/>
    <property type="match status" value="1"/>
</dbReference>
<dbReference type="Pfam" id="PF05697">
    <property type="entry name" value="Trigger_N"/>
    <property type="match status" value="1"/>
</dbReference>
<gene>
    <name evidence="10 14" type="primary">tig</name>
    <name evidence="14" type="ORF">OU682_04045</name>
</gene>
<keyword evidence="15" id="KW-1185">Reference proteome</keyword>
<organism evidence="14 15">
    <name type="scientific">Paracoccus benzoatiresistens</name>
    <dbReference type="NCBI Taxonomy" id="2997341"/>
    <lineage>
        <taxon>Bacteria</taxon>
        <taxon>Pseudomonadati</taxon>
        <taxon>Pseudomonadota</taxon>
        <taxon>Alphaproteobacteria</taxon>
        <taxon>Rhodobacterales</taxon>
        <taxon>Paracoccaceae</taxon>
        <taxon>Paracoccus</taxon>
    </lineage>
</organism>
<keyword evidence="10 12" id="KW-0131">Cell cycle</keyword>
<dbReference type="InterPro" id="IPR046357">
    <property type="entry name" value="PPIase_dom_sf"/>
</dbReference>
<dbReference type="InterPro" id="IPR005215">
    <property type="entry name" value="Trig_fac"/>
</dbReference>
<sequence length="444" mass="49139">MQVKETQNEGLKRGYQFTLPAADLAATVDAKLKEAQPEVEMKGFRKGKVPMAMLKKQFGPRILGDAMQEAIDGALKKHLDESGDRPATQPKVEMQNGETWKEGDDVVVNVSYEALPPIPEVDLSSLTLEKLTVPAEEAAINEALENLAKSAQSFEDRKKGSKAKDGDQVVIDFKGFVDGEAFEGGEAQDYPLVLGSNSFIPGFEDQLVGAKDGDDVTVNVKFPEEYGAPHLAGKDATFECKVKAVKSPAEAQIDDELAKKFGAEDLDALKKQIAGRLEQEYAGAARAILKRSLLDQLDEKVKFDLPESLVEAEAHQIAHQLWHEENPEVHDHNHGSIEPTDEHKKLAERRVRLGLLLAEIGQKAEVTVTDQEMTQAVLRAARQYPGQERAFFEFVQQNQAVQQQLRAPIFEDKVVDHIAEQAKVEEKTVTKEELEKAVEALDEL</sequence>
<dbReference type="InterPro" id="IPR008881">
    <property type="entry name" value="Trigger_fac_ribosome-bd_bac"/>
</dbReference>
<comment type="similarity">
    <text evidence="2 10 12">Belongs to the FKBP-type PPIase family. Tig subfamily.</text>
</comment>
<comment type="subcellular location">
    <subcellularLocation>
        <location evidence="10">Cytoplasm</location>
    </subcellularLocation>
    <text evidence="10">About half TF is bound to the ribosome near the polypeptide exit tunnel while the other half is free in the cytoplasm.</text>
</comment>
<dbReference type="InterPro" id="IPR027304">
    <property type="entry name" value="Trigger_fact/SurA_dom_sf"/>
</dbReference>
<dbReference type="Gene3D" id="1.10.3120.10">
    <property type="entry name" value="Trigger factor, C-terminal domain"/>
    <property type="match status" value="1"/>
</dbReference>
<evidence type="ECO:0000256" key="12">
    <source>
        <dbReference type="RuleBase" id="RU003914"/>
    </source>
</evidence>
<dbReference type="Gene3D" id="3.10.50.40">
    <property type="match status" value="1"/>
</dbReference>
<dbReference type="EMBL" id="JAPTYD010000003">
    <property type="protein sequence ID" value="MCZ0960789.1"/>
    <property type="molecule type" value="Genomic_DNA"/>
</dbReference>
<dbReference type="PANTHER" id="PTHR30560:SF3">
    <property type="entry name" value="TRIGGER FACTOR-LIKE PROTEIN TIG, CHLOROPLASTIC"/>
    <property type="match status" value="1"/>
</dbReference>
<evidence type="ECO:0000256" key="3">
    <source>
        <dbReference type="ARBA" id="ARBA00013194"/>
    </source>
</evidence>
<evidence type="ECO:0000256" key="10">
    <source>
        <dbReference type="HAMAP-Rule" id="MF_00303"/>
    </source>
</evidence>
<dbReference type="SUPFAM" id="SSF109998">
    <property type="entry name" value="Triger factor/SurA peptide-binding domain-like"/>
    <property type="match status" value="1"/>
</dbReference>
<evidence type="ECO:0000256" key="1">
    <source>
        <dbReference type="ARBA" id="ARBA00000971"/>
    </source>
</evidence>
<keyword evidence="6 10" id="KW-0143">Chaperone</keyword>
<dbReference type="Proteomes" id="UP001149822">
    <property type="component" value="Unassembled WGS sequence"/>
</dbReference>
<dbReference type="Pfam" id="PF00254">
    <property type="entry name" value="FKBP_C"/>
    <property type="match status" value="1"/>
</dbReference>
<keyword evidence="5 10" id="KW-0697">Rotamase</keyword>
<comment type="function">
    <text evidence="8 10">Involved in protein export. Acts as a chaperone by maintaining the newly synthesized protein in an open conformation. Functions as a peptidyl-prolyl cis-trans isomerase.</text>
</comment>
<evidence type="ECO:0000256" key="8">
    <source>
        <dbReference type="ARBA" id="ARBA00024849"/>
    </source>
</evidence>
<evidence type="ECO:0000259" key="13">
    <source>
        <dbReference type="PROSITE" id="PS50059"/>
    </source>
</evidence>
<dbReference type="HAMAP" id="MF_00303">
    <property type="entry name" value="Trigger_factor_Tig"/>
    <property type="match status" value="1"/>
</dbReference>
<dbReference type="InterPro" id="IPR036611">
    <property type="entry name" value="Trigger_fac_ribosome-bd_sf"/>
</dbReference>
<evidence type="ECO:0000256" key="11">
    <source>
        <dbReference type="PROSITE-ProRule" id="PRU00277"/>
    </source>
</evidence>
<evidence type="ECO:0000256" key="2">
    <source>
        <dbReference type="ARBA" id="ARBA00005464"/>
    </source>
</evidence>
<dbReference type="Gene3D" id="3.30.70.1050">
    <property type="entry name" value="Trigger factor ribosome-binding domain"/>
    <property type="match status" value="1"/>
</dbReference>
<evidence type="ECO:0000256" key="9">
    <source>
        <dbReference type="ARBA" id="ARBA00029986"/>
    </source>
</evidence>
<accession>A0ABT4J1K1</accession>
<dbReference type="InterPro" id="IPR001179">
    <property type="entry name" value="PPIase_FKBP_dom"/>
</dbReference>
<feature type="domain" description="PPIase FKBP-type" evidence="13">
    <location>
        <begin position="166"/>
        <end position="248"/>
    </location>
</feature>
<keyword evidence="10 12" id="KW-0132">Cell division</keyword>